<evidence type="ECO:0000313" key="2">
    <source>
        <dbReference type="Proteomes" id="UP001195483"/>
    </source>
</evidence>
<reference evidence="1" key="1">
    <citation type="journal article" date="2021" name="Genome Biol. Evol.">
        <title>A High-Quality Reference Genome for a Parasitic Bivalve with Doubly Uniparental Inheritance (Bivalvia: Unionida).</title>
        <authorList>
            <person name="Smith C.H."/>
        </authorList>
    </citation>
    <scope>NUCLEOTIDE SEQUENCE</scope>
    <source>
        <strain evidence="1">CHS0354</strain>
    </source>
</reference>
<accession>A0AAE0SGE3</accession>
<dbReference type="Proteomes" id="UP001195483">
    <property type="component" value="Unassembled WGS sequence"/>
</dbReference>
<proteinExistence type="predicted"/>
<dbReference type="AlphaFoldDB" id="A0AAE0SGE3"/>
<organism evidence="1 2">
    <name type="scientific">Potamilus streckersoni</name>
    <dbReference type="NCBI Taxonomy" id="2493646"/>
    <lineage>
        <taxon>Eukaryota</taxon>
        <taxon>Metazoa</taxon>
        <taxon>Spiralia</taxon>
        <taxon>Lophotrochozoa</taxon>
        <taxon>Mollusca</taxon>
        <taxon>Bivalvia</taxon>
        <taxon>Autobranchia</taxon>
        <taxon>Heteroconchia</taxon>
        <taxon>Palaeoheterodonta</taxon>
        <taxon>Unionida</taxon>
        <taxon>Unionoidea</taxon>
        <taxon>Unionidae</taxon>
        <taxon>Ambleminae</taxon>
        <taxon>Lampsilini</taxon>
        <taxon>Potamilus</taxon>
    </lineage>
</organism>
<reference evidence="1" key="2">
    <citation type="journal article" date="2021" name="Genome Biol. Evol.">
        <title>Developing a high-quality reference genome for a parasitic bivalve with doubly uniparental inheritance (Bivalvia: Unionida).</title>
        <authorList>
            <person name="Smith C.H."/>
        </authorList>
    </citation>
    <scope>NUCLEOTIDE SEQUENCE</scope>
    <source>
        <strain evidence="1">CHS0354</strain>
        <tissue evidence="1">Mantle</tissue>
    </source>
</reference>
<evidence type="ECO:0000313" key="1">
    <source>
        <dbReference type="EMBL" id="KAK3591213.1"/>
    </source>
</evidence>
<dbReference type="EMBL" id="JAEAOA010000299">
    <property type="protein sequence ID" value="KAK3591213.1"/>
    <property type="molecule type" value="Genomic_DNA"/>
</dbReference>
<protein>
    <submittedName>
        <fullName evidence="1">Uncharacterized protein</fullName>
    </submittedName>
</protein>
<gene>
    <name evidence="1" type="ORF">CHS0354_003844</name>
</gene>
<sequence>MLYFNNPPYIPTYFTPVTDASYHRYLIPVTDVSYHRYLIPVTDVSYHRYLKPVTDVSYHRYLTCVIESISPTNLKIPKSVITHFTSVTASVLKTYLTLVTLKQVSKRPSCTPKRQGNCHNNPPYIINIKKSRNNPTLVTSEKMS</sequence>
<keyword evidence="2" id="KW-1185">Reference proteome</keyword>
<reference evidence="1" key="3">
    <citation type="submission" date="2023-05" db="EMBL/GenBank/DDBJ databases">
        <authorList>
            <person name="Smith C.H."/>
        </authorList>
    </citation>
    <scope>NUCLEOTIDE SEQUENCE</scope>
    <source>
        <strain evidence="1">CHS0354</strain>
        <tissue evidence="1">Mantle</tissue>
    </source>
</reference>
<comment type="caution">
    <text evidence="1">The sequence shown here is derived from an EMBL/GenBank/DDBJ whole genome shotgun (WGS) entry which is preliminary data.</text>
</comment>
<name>A0AAE0SGE3_9BIVA</name>